<proteinExistence type="predicted"/>
<dbReference type="Pfam" id="PF12706">
    <property type="entry name" value="Lactamase_B_2"/>
    <property type="match status" value="1"/>
</dbReference>
<protein>
    <submittedName>
        <fullName evidence="2">Metal-dependent hydrolase</fullName>
    </submittedName>
</protein>
<evidence type="ECO:0000259" key="1">
    <source>
        <dbReference type="SMART" id="SM00849"/>
    </source>
</evidence>
<dbReference type="GO" id="GO:0016787">
    <property type="term" value="F:hydrolase activity"/>
    <property type="evidence" value="ECO:0007669"/>
    <property type="project" value="UniProtKB-KW"/>
</dbReference>
<dbReference type="InterPro" id="IPR001279">
    <property type="entry name" value="Metallo-B-lactamas"/>
</dbReference>
<accession>A0A512DX27</accession>
<evidence type="ECO:0000313" key="3">
    <source>
        <dbReference type="Proteomes" id="UP000321523"/>
    </source>
</evidence>
<dbReference type="RefSeq" id="WP_044432077.1">
    <property type="nucleotide sequence ID" value="NZ_BJYZ01000025.1"/>
</dbReference>
<dbReference type="SMART" id="SM00849">
    <property type="entry name" value="Lactamase_B"/>
    <property type="match status" value="1"/>
</dbReference>
<dbReference type="CDD" id="cd16279">
    <property type="entry name" value="metallo-hydrolase-like_MBL-fold"/>
    <property type="match status" value="1"/>
</dbReference>
<reference evidence="2 3" key="1">
    <citation type="submission" date="2019-07" db="EMBL/GenBank/DDBJ databases">
        <title>Whole genome shotgun sequence of Skermanella aerolata NBRC 106429.</title>
        <authorList>
            <person name="Hosoyama A."/>
            <person name="Uohara A."/>
            <person name="Ohji S."/>
            <person name="Ichikawa N."/>
        </authorList>
    </citation>
    <scope>NUCLEOTIDE SEQUENCE [LARGE SCALE GENOMIC DNA]</scope>
    <source>
        <strain evidence="2 3">NBRC 106429</strain>
    </source>
</reference>
<sequence length="261" mass="28836">MRITVLGSGGSAGVPLIGGDWGACDPANPKNRRRRPSILVEDRGVRVLVDSGPDVREQLIAAGVTWLSAVVYTHSHADHTHGMDDLRGINIAMGRPLDAYADRGTLDDLMHRFGYCFTPIKPGAFFYKPMLTIHEIDGPFSIGGMEILPFEQDHGWMKSLGFRFGDFAYSTDVVRLDEAAFGALEGVDTWIVDCARIAPPHPVHAHLETTLEWIKRVRPRRAYLTHMNQTMDYDNVMRLLPPGVEPAYDGLVIEMAGTAAP</sequence>
<dbReference type="SUPFAM" id="SSF56281">
    <property type="entry name" value="Metallo-hydrolase/oxidoreductase"/>
    <property type="match status" value="1"/>
</dbReference>
<dbReference type="OrthoDB" id="9781189at2"/>
<keyword evidence="2" id="KW-0378">Hydrolase</keyword>
<organism evidence="2 3">
    <name type="scientific">Skermanella aerolata</name>
    <dbReference type="NCBI Taxonomy" id="393310"/>
    <lineage>
        <taxon>Bacteria</taxon>
        <taxon>Pseudomonadati</taxon>
        <taxon>Pseudomonadota</taxon>
        <taxon>Alphaproteobacteria</taxon>
        <taxon>Rhodospirillales</taxon>
        <taxon>Azospirillaceae</taxon>
        <taxon>Skermanella</taxon>
    </lineage>
</organism>
<dbReference type="EMBL" id="BJYZ01000025">
    <property type="protein sequence ID" value="GEO41023.1"/>
    <property type="molecule type" value="Genomic_DNA"/>
</dbReference>
<dbReference type="PANTHER" id="PTHR42663">
    <property type="entry name" value="HYDROLASE C777.06C-RELATED-RELATED"/>
    <property type="match status" value="1"/>
</dbReference>
<evidence type="ECO:0000313" key="2">
    <source>
        <dbReference type="EMBL" id="GEO41023.1"/>
    </source>
</evidence>
<dbReference type="Proteomes" id="UP000321523">
    <property type="component" value="Unassembled WGS sequence"/>
</dbReference>
<keyword evidence="3" id="KW-1185">Reference proteome</keyword>
<dbReference type="InterPro" id="IPR036866">
    <property type="entry name" value="RibonucZ/Hydroxyglut_hydro"/>
</dbReference>
<name>A0A512DX27_9PROT</name>
<dbReference type="PANTHER" id="PTHR42663:SF6">
    <property type="entry name" value="HYDROLASE C777.06C-RELATED"/>
    <property type="match status" value="1"/>
</dbReference>
<dbReference type="AlphaFoldDB" id="A0A512DX27"/>
<feature type="domain" description="Metallo-beta-lactamase" evidence="1">
    <location>
        <begin position="34"/>
        <end position="226"/>
    </location>
</feature>
<dbReference type="Gene3D" id="3.60.15.10">
    <property type="entry name" value="Ribonuclease Z/Hydroxyacylglutathione hydrolase-like"/>
    <property type="match status" value="1"/>
</dbReference>
<comment type="caution">
    <text evidence="2">The sequence shown here is derived from an EMBL/GenBank/DDBJ whole genome shotgun (WGS) entry which is preliminary data.</text>
</comment>
<gene>
    <name evidence="2" type="ORF">SAE02_51710</name>
</gene>